<dbReference type="InterPro" id="IPR001333">
    <property type="entry name" value="Peptidase_M32_Taq"/>
</dbReference>
<accession>A0A6P1GAI1</accession>
<dbReference type="PANTHER" id="PTHR34217">
    <property type="entry name" value="METAL-DEPENDENT CARBOXYPEPTIDASE"/>
    <property type="match status" value="1"/>
</dbReference>
<evidence type="ECO:0000313" key="2">
    <source>
        <dbReference type="Proteomes" id="UP000464912"/>
    </source>
</evidence>
<dbReference type="EMBL" id="CP047224">
    <property type="protein sequence ID" value="QHD65497.1"/>
    <property type="molecule type" value="Genomic_DNA"/>
</dbReference>
<dbReference type="Gene3D" id="1.10.1370.30">
    <property type="match status" value="2"/>
</dbReference>
<keyword evidence="2" id="KW-1185">Reference proteome</keyword>
<reference evidence="1 2" key="1">
    <citation type="journal article" date="2020" name="MBio">
        <title>Erratum for Teymournejad et al., 'Isolation and Molecular Analysis of a Novel Neorickettsia Species That Causes Potomac Horse Fever'.</title>
        <authorList>
            <person name="Teymournejad O."/>
            <person name="Lin M."/>
            <person name="Bekebrede H."/>
            <person name="Kamr A."/>
            <person name="Toribio R.E."/>
            <person name="Arroyo L.G."/>
            <person name="Baird J.D."/>
            <person name="Rikihisa Y."/>
        </authorList>
    </citation>
    <scope>NUCLEOTIDE SEQUENCE [LARGE SCALE GENOMIC DNA]</scope>
    <source>
        <strain evidence="1 2">Fin17</strain>
    </source>
</reference>
<dbReference type="RefSeq" id="WP_160095951.1">
    <property type="nucleotide sequence ID" value="NZ_CP047224.1"/>
</dbReference>
<dbReference type="PROSITE" id="PS52034">
    <property type="entry name" value="PEPTIDASE_M32"/>
    <property type="match status" value="1"/>
</dbReference>
<keyword evidence="1" id="KW-0645">Protease</keyword>
<name>A0A6P1GAI1_9RICK</name>
<dbReference type="PANTHER" id="PTHR34217:SF1">
    <property type="entry name" value="CARBOXYPEPTIDASE 1"/>
    <property type="match status" value="1"/>
</dbReference>
<proteinExistence type="predicted"/>
<keyword evidence="1" id="KW-0121">Carboxypeptidase</keyword>
<dbReference type="Pfam" id="PF02074">
    <property type="entry name" value="Peptidase_M32"/>
    <property type="match status" value="2"/>
</dbReference>
<protein>
    <submittedName>
        <fullName evidence="1">Carboxypeptidase</fullName>
    </submittedName>
</protein>
<evidence type="ECO:0000313" key="1">
    <source>
        <dbReference type="EMBL" id="QHD65497.1"/>
    </source>
</evidence>
<dbReference type="AlphaFoldDB" id="A0A6P1GAI1"/>
<organism evidence="1 2">
    <name type="scientific">Neorickettsia findlayensis</name>
    <dbReference type="NCBI Taxonomy" id="2686014"/>
    <lineage>
        <taxon>Bacteria</taxon>
        <taxon>Pseudomonadati</taxon>
        <taxon>Pseudomonadota</taxon>
        <taxon>Alphaproteobacteria</taxon>
        <taxon>Rickettsiales</taxon>
        <taxon>Anaplasmataceae</taxon>
        <taxon>Neorickettsia</taxon>
    </lineage>
</organism>
<reference evidence="1 2" key="2">
    <citation type="journal article" date="2020" name="MBio">
        <title>Isolation and Molecular Analysis of a Novel Neorickettsia Species That Causes Potomac Horse Fever.</title>
        <authorList>
            <person name="Teymournejad O."/>
            <person name="Lin M."/>
            <person name="Bekebrede H."/>
            <person name="Kamr A."/>
            <person name="Toribio R.E."/>
            <person name="Arroyo L.G."/>
            <person name="Baird J.D."/>
            <person name="Rikihisa Y."/>
        </authorList>
    </citation>
    <scope>NUCLEOTIDE SEQUENCE [LARGE SCALE GENOMIC DNA]</scope>
    <source>
        <strain evidence="1 2">Fin17</strain>
    </source>
</reference>
<dbReference type="GO" id="GO:0004181">
    <property type="term" value="F:metallocarboxypeptidase activity"/>
    <property type="evidence" value="ECO:0007669"/>
    <property type="project" value="InterPro"/>
</dbReference>
<dbReference type="SUPFAM" id="SSF55486">
    <property type="entry name" value="Metalloproteases ('zincins'), catalytic domain"/>
    <property type="match status" value="1"/>
</dbReference>
<keyword evidence="1" id="KW-0378">Hydrolase</keyword>
<dbReference type="Proteomes" id="UP000464912">
    <property type="component" value="Chromosome"/>
</dbReference>
<dbReference type="GO" id="GO:0006508">
    <property type="term" value="P:proteolysis"/>
    <property type="evidence" value="ECO:0007669"/>
    <property type="project" value="InterPro"/>
</dbReference>
<gene>
    <name evidence="1" type="ORF">GP480_03725</name>
</gene>
<dbReference type="PIRSF" id="PIRSF006615">
    <property type="entry name" value="Zn_crbxpep_Taq"/>
    <property type="match status" value="1"/>
</dbReference>
<sequence>MEEYEKLEKIFARIDSLQKTLCFLDFDVRLHSESANEKLTQVITLKEIIHDVATSDEVYFLIEQAKLKAKDLNDWQRVNFGFMQDFCARRRGIPFDVVESFTEASFACRSAYAAARKAKDFSLVKEEFKKLIEVVAQIAALYAKDSSVDRYSALLKAYQIDPDHLEQLCIGVSPLLKGKVQGLGEISLNKPQEKGDAKCNHKRVVEKFFPKNVVRVFYSDHFHLSGGENGLKLIMQEGGSAFFPTLLFLLGQGLYIRNLPYDKWRTQPICNPTSISMYAVQGFLFSHFLFEEKNFAQFLGVEEKSEYSSSIMGANKFVALTHLMILFSIEKSLINGDVSVDDIQKLFVEDLSYYFGLNDPHASILDNHHWFFGEFCYYPSYLKGIIASGQIFHVLKSECPGLKEEKSLIRKLVAWLSSNVYTKGARCSMDELITKLTGEPLDCRFFKKFDQ</sequence>
<dbReference type="KEGG" id="nef:GP480_03725"/>